<accession>A0A8J3KEU3</accession>
<dbReference type="InterPro" id="IPR036721">
    <property type="entry name" value="RCK_C_sf"/>
</dbReference>
<dbReference type="InterPro" id="IPR026278">
    <property type="entry name" value="KhtT"/>
</dbReference>
<proteinExistence type="predicted"/>
<dbReference type="SUPFAM" id="SSF116726">
    <property type="entry name" value="TrkA C-terminal domain-like"/>
    <property type="match status" value="1"/>
</dbReference>
<dbReference type="Pfam" id="PF02080">
    <property type="entry name" value="TrkA_C"/>
    <property type="match status" value="1"/>
</dbReference>
<keyword evidence="3" id="KW-1185">Reference proteome</keyword>
<dbReference type="Pfam" id="PF25991">
    <property type="entry name" value="KhtT_N"/>
    <property type="match status" value="1"/>
</dbReference>
<reference evidence="2 3" key="1">
    <citation type="submission" date="2021-01" db="EMBL/GenBank/DDBJ databases">
        <title>Whole genome shotgun sequence of Catellatospora chokoriensis NBRC 107358.</title>
        <authorList>
            <person name="Komaki H."/>
            <person name="Tamura T."/>
        </authorList>
    </citation>
    <scope>NUCLEOTIDE SEQUENCE [LARGE SCALE GENOMIC DNA]</scope>
    <source>
        <strain evidence="2 3">NBRC 107358</strain>
    </source>
</reference>
<gene>
    <name evidence="2" type="ORF">Cch02nite_72030</name>
</gene>
<organism evidence="2 3">
    <name type="scientific">Catellatospora chokoriensis</name>
    <dbReference type="NCBI Taxonomy" id="310353"/>
    <lineage>
        <taxon>Bacteria</taxon>
        <taxon>Bacillati</taxon>
        <taxon>Actinomycetota</taxon>
        <taxon>Actinomycetes</taxon>
        <taxon>Micromonosporales</taxon>
        <taxon>Micromonosporaceae</taxon>
        <taxon>Catellatospora</taxon>
    </lineage>
</organism>
<dbReference type="GO" id="GO:0008324">
    <property type="term" value="F:monoatomic cation transmembrane transporter activity"/>
    <property type="evidence" value="ECO:0007669"/>
    <property type="project" value="InterPro"/>
</dbReference>
<dbReference type="PROSITE" id="PS51202">
    <property type="entry name" value="RCK_C"/>
    <property type="match status" value="1"/>
</dbReference>
<dbReference type="InterPro" id="IPR006037">
    <property type="entry name" value="RCK_C"/>
</dbReference>
<dbReference type="Gene3D" id="3.30.70.1450">
    <property type="entry name" value="Regulator of K+ conductance, C-terminal domain"/>
    <property type="match status" value="1"/>
</dbReference>
<evidence type="ECO:0000259" key="1">
    <source>
        <dbReference type="PROSITE" id="PS51202"/>
    </source>
</evidence>
<name>A0A8J3KEU3_9ACTN</name>
<comment type="caution">
    <text evidence="2">The sequence shown here is derived from an EMBL/GenBank/DDBJ whole genome shotgun (WGS) entry which is preliminary data.</text>
</comment>
<feature type="domain" description="RCK C-terminal" evidence="1">
    <location>
        <begin position="75"/>
        <end position="161"/>
    </location>
</feature>
<dbReference type="PANTHER" id="PTHR30445">
    <property type="entry name" value="K(+)_H(+) ANTIPORTER SUBUNIT KHTT"/>
    <property type="match status" value="1"/>
</dbReference>
<evidence type="ECO:0000313" key="2">
    <source>
        <dbReference type="EMBL" id="GIF93759.1"/>
    </source>
</evidence>
<protein>
    <recommendedName>
        <fullName evidence="1">RCK C-terminal domain-containing protein</fullName>
    </recommendedName>
</protein>
<dbReference type="AlphaFoldDB" id="A0A8J3KEU3"/>
<dbReference type="InterPro" id="IPR050144">
    <property type="entry name" value="AAE_transporter"/>
</dbReference>
<evidence type="ECO:0000313" key="3">
    <source>
        <dbReference type="Proteomes" id="UP000619293"/>
    </source>
</evidence>
<dbReference type="PANTHER" id="PTHR30445:SF8">
    <property type="entry name" value="K(+)_H(+) ANTIPORTER SUBUNIT KHTT"/>
    <property type="match status" value="1"/>
</dbReference>
<sequence>MTQVEVTEVLLPGVGVRYDFTTGRGERFAVVTRRSGDVEFMTYGDDPDAPRPLWRLDADEAEVVAEVLGAPRIAERFADLTKEIPGLGAGQVPVTGSSPYAGRPLGDTRARTLTGASIVAVVRDDTVVASPRPDEILRPGDILVVIGTHEGIAGVQAIISG</sequence>
<dbReference type="EMBL" id="BONG01000071">
    <property type="protein sequence ID" value="GIF93759.1"/>
    <property type="molecule type" value="Genomic_DNA"/>
</dbReference>
<dbReference type="InterPro" id="IPR058776">
    <property type="entry name" value="KhtT-like_N"/>
</dbReference>
<dbReference type="PIRSF" id="PIRSF005028">
    <property type="entry name" value="KhtT"/>
    <property type="match status" value="1"/>
</dbReference>
<dbReference type="GO" id="GO:0006813">
    <property type="term" value="P:potassium ion transport"/>
    <property type="evidence" value="ECO:0007669"/>
    <property type="project" value="InterPro"/>
</dbReference>
<dbReference type="Proteomes" id="UP000619293">
    <property type="component" value="Unassembled WGS sequence"/>
</dbReference>